<keyword evidence="6" id="KW-1185">Reference proteome</keyword>
<dbReference type="InterPro" id="IPR009057">
    <property type="entry name" value="Homeodomain-like_sf"/>
</dbReference>
<keyword evidence="3" id="KW-0804">Transcription</keyword>
<keyword evidence="1" id="KW-0805">Transcription regulation</keyword>
<dbReference type="PROSITE" id="PS00041">
    <property type="entry name" value="HTH_ARAC_FAMILY_1"/>
    <property type="match status" value="1"/>
</dbReference>
<gene>
    <name evidence="5" type="ORF">GCM10022257_15310</name>
</gene>
<name>A0ABP8EB43_9FLAO</name>
<sequence>MPIYMDRHDLPGVTLKDAAEAHLKDLIHQDKYSCKALTYWVDEERENAFCLIEAPNKDAVTELHLHTHGLISHEIIEVDSNLVKSFLGRLHDPESENDIIDSAFRAIMVIESSNYIHRMNNNQFDLFYQRYHKSVGKCISKCNGKVVLLKSNSYLVSFKTMDDAILCAQNIKHNTKYITPNFDSSYKEINIGISTGEPVTDKKELFQDAIALSTYLCEIVQGDIVISSEAEEQYRKEHEHALIDKSLIRSLIPREELFLINLMKYVELHWNNPLFNVNDFSKKMGFSKSQLNRNIKKLTGCSPNNFIKKLRLQRAMKLLYNQKGNISQVAFETGFNTPAYFSKCFSEEFGLLPSTFTKQYID</sequence>
<dbReference type="SUPFAM" id="SSF46689">
    <property type="entry name" value="Homeodomain-like"/>
    <property type="match status" value="1"/>
</dbReference>
<dbReference type="EMBL" id="BAABAV010000001">
    <property type="protein sequence ID" value="GAA4269430.1"/>
    <property type="molecule type" value="Genomic_DNA"/>
</dbReference>
<proteinExistence type="predicted"/>
<comment type="caution">
    <text evidence="5">The sequence shown here is derived from an EMBL/GenBank/DDBJ whole genome shotgun (WGS) entry which is preliminary data.</text>
</comment>
<dbReference type="InterPro" id="IPR018060">
    <property type="entry name" value="HTH_AraC"/>
</dbReference>
<evidence type="ECO:0000313" key="5">
    <source>
        <dbReference type="EMBL" id="GAA4269430.1"/>
    </source>
</evidence>
<dbReference type="Gene3D" id="3.30.70.3090">
    <property type="entry name" value="ORF SCO4226, nickel-binding ferredoxin-like monomer"/>
    <property type="match status" value="1"/>
</dbReference>
<dbReference type="Pfam" id="PF14026">
    <property type="entry name" value="SCO4226-like"/>
    <property type="match status" value="1"/>
</dbReference>
<feature type="domain" description="HTH araC/xylS-type" evidence="4">
    <location>
        <begin position="260"/>
        <end position="359"/>
    </location>
</feature>
<dbReference type="InterPro" id="IPR025336">
    <property type="entry name" value="SCO4226-like"/>
</dbReference>
<evidence type="ECO:0000256" key="1">
    <source>
        <dbReference type="ARBA" id="ARBA00023015"/>
    </source>
</evidence>
<dbReference type="SMART" id="SM00342">
    <property type="entry name" value="HTH_ARAC"/>
    <property type="match status" value="1"/>
</dbReference>
<dbReference type="InterPro" id="IPR029787">
    <property type="entry name" value="Nucleotide_cyclase"/>
</dbReference>
<dbReference type="Gene3D" id="3.30.70.1230">
    <property type="entry name" value="Nucleotide cyclase"/>
    <property type="match status" value="1"/>
</dbReference>
<reference evidence="6" key="1">
    <citation type="journal article" date="2019" name="Int. J. Syst. Evol. Microbiol.">
        <title>The Global Catalogue of Microorganisms (GCM) 10K type strain sequencing project: providing services to taxonomists for standard genome sequencing and annotation.</title>
        <authorList>
            <consortium name="The Broad Institute Genomics Platform"/>
            <consortium name="The Broad Institute Genome Sequencing Center for Infectious Disease"/>
            <person name="Wu L."/>
            <person name="Ma J."/>
        </authorList>
    </citation>
    <scope>NUCLEOTIDE SEQUENCE [LARGE SCALE GENOMIC DNA]</scope>
    <source>
        <strain evidence="6">JCM 17452</strain>
    </source>
</reference>
<evidence type="ECO:0000256" key="3">
    <source>
        <dbReference type="ARBA" id="ARBA00023163"/>
    </source>
</evidence>
<dbReference type="InterPro" id="IPR018062">
    <property type="entry name" value="HTH_AraC-typ_CS"/>
</dbReference>
<protein>
    <recommendedName>
        <fullName evidence="4">HTH araC/xylS-type domain-containing protein</fullName>
    </recommendedName>
</protein>
<accession>A0ABP8EB43</accession>
<dbReference type="InterPro" id="IPR042557">
    <property type="entry name" value="SCO4226"/>
</dbReference>
<dbReference type="RefSeq" id="WP_139000660.1">
    <property type="nucleotide sequence ID" value="NZ_BAABAV010000001.1"/>
</dbReference>
<dbReference type="Pfam" id="PF12833">
    <property type="entry name" value="HTH_18"/>
    <property type="match status" value="1"/>
</dbReference>
<evidence type="ECO:0000256" key="2">
    <source>
        <dbReference type="ARBA" id="ARBA00023125"/>
    </source>
</evidence>
<evidence type="ECO:0000313" key="6">
    <source>
        <dbReference type="Proteomes" id="UP001500027"/>
    </source>
</evidence>
<organism evidence="5 6">
    <name type="scientific">Hyunsoonleella aestuarii</name>
    <dbReference type="NCBI Taxonomy" id="912802"/>
    <lineage>
        <taxon>Bacteria</taxon>
        <taxon>Pseudomonadati</taxon>
        <taxon>Bacteroidota</taxon>
        <taxon>Flavobacteriia</taxon>
        <taxon>Flavobacteriales</taxon>
        <taxon>Flavobacteriaceae</taxon>
    </lineage>
</organism>
<dbReference type="PROSITE" id="PS01124">
    <property type="entry name" value="HTH_ARAC_FAMILY_2"/>
    <property type="match status" value="1"/>
</dbReference>
<keyword evidence="2" id="KW-0238">DNA-binding</keyword>
<dbReference type="Proteomes" id="UP001500027">
    <property type="component" value="Unassembled WGS sequence"/>
</dbReference>
<dbReference type="PANTHER" id="PTHR43280">
    <property type="entry name" value="ARAC-FAMILY TRANSCRIPTIONAL REGULATOR"/>
    <property type="match status" value="1"/>
</dbReference>
<dbReference type="PANTHER" id="PTHR43280:SF2">
    <property type="entry name" value="HTH-TYPE TRANSCRIPTIONAL REGULATOR EXSA"/>
    <property type="match status" value="1"/>
</dbReference>
<evidence type="ECO:0000259" key="4">
    <source>
        <dbReference type="PROSITE" id="PS01124"/>
    </source>
</evidence>
<dbReference type="Gene3D" id="1.10.10.60">
    <property type="entry name" value="Homeodomain-like"/>
    <property type="match status" value="2"/>
</dbReference>